<dbReference type="Pfam" id="PF14244">
    <property type="entry name" value="Retrotran_gag_3"/>
    <property type="match status" value="1"/>
</dbReference>
<dbReference type="AlphaFoldDB" id="A0AAN7J689"/>
<evidence type="ECO:0000313" key="3">
    <source>
        <dbReference type="Proteomes" id="UP001324115"/>
    </source>
</evidence>
<dbReference type="Proteomes" id="UP001324115">
    <property type="component" value="Unassembled WGS sequence"/>
</dbReference>
<evidence type="ECO:0000313" key="2">
    <source>
        <dbReference type="EMBL" id="KAK4599651.1"/>
    </source>
</evidence>
<sequence>MASTASASDSPSTSIERDPALVEDIRNPLYHHHAESPRAMLVSEVLIDENYHAWVRSMKKALIAKNKFGFVDGTITLSSPLIKTPAAVDAWIRCDNMVGSWLMKAVSPQIRKDIASINQGDSLITAYFTQLKLYWDQVNNFRLALTCSCGKCTCNLSQRIENVHFQDSVMQFLMGLNDSYSQIKGQILLMEPLPSINKVYSLLIQEERQRRVGSSNTYIESIALAVKGSNSTSFFFGGKNSKGKDRSVCTHYGKLGHTVEKCFKLHGFPPGFKPKGKTSMEQCQQFLAILGNQMQAAQFNIGNKEVHMTGNVIKSHSDSQAAHQTSVS</sequence>
<dbReference type="PANTHER" id="PTHR34222">
    <property type="entry name" value="GAG_PRE-INTEGRS DOMAIN-CONTAINING PROTEIN"/>
    <property type="match status" value="1"/>
</dbReference>
<evidence type="ECO:0000259" key="1">
    <source>
        <dbReference type="Pfam" id="PF14244"/>
    </source>
</evidence>
<dbReference type="EMBL" id="JAXUIC010000002">
    <property type="protein sequence ID" value="KAK4599651.1"/>
    <property type="molecule type" value="Genomic_DNA"/>
</dbReference>
<gene>
    <name evidence="2" type="ORF">RGQ29_009621</name>
</gene>
<comment type="caution">
    <text evidence="2">The sequence shown here is derived from an EMBL/GenBank/DDBJ whole genome shotgun (WGS) entry which is preliminary data.</text>
</comment>
<reference evidence="2 3" key="1">
    <citation type="journal article" date="2023" name="G3 (Bethesda)">
        <title>A haplotype-resolved chromosome-scale genome for Quercus rubra L. provides insights into the genetics of adaptive traits for red oak species.</title>
        <authorList>
            <person name="Kapoor B."/>
            <person name="Jenkins J."/>
            <person name="Schmutz J."/>
            <person name="Zhebentyayeva T."/>
            <person name="Kuelheim C."/>
            <person name="Coggeshall M."/>
            <person name="Heim C."/>
            <person name="Lasky J.R."/>
            <person name="Leites L."/>
            <person name="Islam-Faridi N."/>
            <person name="Romero-Severson J."/>
            <person name="DeLeo V.L."/>
            <person name="Lucas S.M."/>
            <person name="Lazic D."/>
            <person name="Gailing O."/>
            <person name="Carlson J."/>
            <person name="Staton M."/>
        </authorList>
    </citation>
    <scope>NUCLEOTIDE SEQUENCE [LARGE SCALE GENOMIC DNA]</scope>
    <source>
        <strain evidence="2">Pseudo-F2</strain>
    </source>
</reference>
<feature type="domain" description="Retrotransposon Copia-like N-terminal" evidence="1">
    <location>
        <begin position="32"/>
        <end position="75"/>
    </location>
</feature>
<dbReference type="PANTHER" id="PTHR34222:SF99">
    <property type="entry name" value="PROTEIN, PUTATIVE-RELATED"/>
    <property type="match status" value="1"/>
</dbReference>
<proteinExistence type="predicted"/>
<dbReference type="InterPro" id="IPR029472">
    <property type="entry name" value="Copia-like_N"/>
</dbReference>
<keyword evidence="3" id="KW-1185">Reference proteome</keyword>
<organism evidence="2 3">
    <name type="scientific">Quercus rubra</name>
    <name type="common">Northern red oak</name>
    <name type="synonym">Quercus borealis</name>
    <dbReference type="NCBI Taxonomy" id="3512"/>
    <lineage>
        <taxon>Eukaryota</taxon>
        <taxon>Viridiplantae</taxon>
        <taxon>Streptophyta</taxon>
        <taxon>Embryophyta</taxon>
        <taxon>Tracheophyta</taxon>
        <taxon>Spermatophyta</taxon>
        <taxon>Magnoliopsida</taxon>
        <taxon>eudicotyledons</taxon>
        <taxon>Gunneridae</taxon>
        <taxon>Pentapetalae</taxon>
        <taxon>rosids</taxon>
        <taxon>fabids</taxon>
        <taxon>Fagales</taxon>
        <taxon>Fagaceae</taxon>
        <taxon>Quercus</taxon>
    </lineage>
</organism>
<name>A0AAN7J689_QUERU</name>
<protein>
    <recommendedName>
        <fullName evidence="1">Retrotransposon Copia-like N-terminal domain-containing protein</fullName>
    </recommendedName>
</protein>
<accession>A0AAN7J689</accession>